<dbReference type="GO" id="GO:0005576">
    <property type="term" value="C:extracellular region"/>
    <property type="evidence" value="ECO:0007669"/>
    <property type="project" value="UniProtKB-SubCell"/>
</dbReference>
<dbReference type="PROSITE" id="PS00615">
    <property type="entry name" value="C_TYPE_LECTIN_1"/>
    <property type="match status" value="1"/>
</dbReference>
<keyword evidence="2" id="KW-0964">Secreted</keyword>
<evidence type="ECO:0000256" key="1">
    <source>
        <dbReference type="ARBA" id="ARBA00004613"/>
    </source>
</evidence>
<organism evidence="6 7">
    <name type="scientific">Mauremys mutica</name>
    <name type="common">yellowpond turtle</name>
    <dbReference type="NCBI Taxonomy" id="74926"/>
    <lineage>
        <taxon>Eukaryota</taxon>
        <taxon>Metazoa</taxon>
        <taxon>Chordata</taxon>
        <taxon>Craniata</taxon>
        <taxon>Vertebrata</taxon>
        <taxon>Euteleostomi</taxon>
        <taxon>Archelosauria</taxon>
        <taxon>Testudinata</taxon>
        <taxon>Testudines</taxon>
        <taxon>Cryptodira</taxon>
        <taxon>Durocryptodira</taxon>
        <taxon>Testudinoidea</taxon>
        <taxon>Geoemydidae</taxon>
        <taxon>Geoemydinae</taxon>
        <taxon>Mauremys</taxon>
    </lineage>
</organism>
<name>A0A9D3XX12_9SAUR</name>
<evidence type="ECO:0000256" key="4">
    <source>
        <dbReference type="ARBA" id="ARBA00023157"/>
    </source>
</evidence>
<dbReference type="GO" id="GO:0030246">
    <property type="term" value="F:carbohydrate binding"/>
    <property type="evidence" value="ECO:0007669"/>
    <property type="project" value="UniProtKB-KW"/>
</dbReference>
<gene>
    <name evidence="6" type="ORF">KIL84_019775</name>
</gene>
<reference evidence="6" key="1">
    <citation type="submission" date="2021-09" db="EMBL/GenBank/DDBJ databases">
        <title>The genome of Mauremys mutica provides insights into the evolution of semi-aquatic lifestyle.</title>
        <authorList>
            <person name="Gong S."/>
            <person name="Gao Y."/>
        </authorList>
    </citation>
    <scope>NUCLEOTIDE SEQUENCE</scope>
    <source>
        <strain evidence="6">MM-2020</strain>
        <tissue evidence="6">Muscle</tissue>
    </source>
</reference>
<dbReference type="PRINTS" id="PR01504">
    <property type="entry name" value="PNCREATITSAP"/>
</dbReference>
<proteinExistence type="predicted"/>
<dbReference type="EMBL" id="JAHDVG010000463">
    <property type="protein sequence ID" value="KAH1187026.1"/>
    <property type="molecule type" value="Genomic_DNA"/>
</dbReference>
<evidence type="ECO:0000313" key="6">
    <source>
        <dbReference type="EMBL" id="KAH1187026.1"/>
    </source>
</evidence>
<evidence type="ECO:0000256" key="2">
    <source>
        <dbReference type="ARBA" id="ARBA00022525"/>
    </source>
</evidence>
<comment type="caution">
    <text evidence="6">The sequence shown here is derived from an EMBL/GenBank/DDBJ whole genome shotgun (WGS) entry which is preliminary data.</text>
</comment>
<keyword evidence="7" id="KW-1185">Reference proteome</keyword>
<accession>A0A9D3XX12</accession>
<dbReference type="AlphaFoldDB" id="A0A9D3XX12"/>
<evidence type="ECO:0000313" key="7">
    <source>
        <dbReference type="Proteomes" id="UP000827986"/>
    </source>
</evidence>
<dbReference type="SMART" id="SM00034">
    <property type="entry name" value="CLECT"/>
    <property type="match status" value="1"/>
</dbReference>
<feature type="domain" description="C-type lectin" evidence="5">
    <location>
        <begin position="74"/>
        <end position="196"/>
    </location>
</feature>
<dbReference type="PROSITE" id="PS50041">
    <property type="entry name" value="C_TYPE_LECTIN_2"/>
    <property type="match status" value="1"/>
</dbReference>
<sequence length="199" mass="22498">MPRARPVSHAGCTWTGLAPEQLPSETLRGSEKMGPVAYFSLCLLGCLIFNPSQAAPPLSAGAQAMSCPTGWFSFHDSCYRFFPQEKNWMEAEVHCQHQRHGAHLASIQSPGENKMLAHYIKQYHKKNRAVWIGLSDPHGDQHWKWSDNSMLGFTAWEKGQPNNLKPEEHCAGSSPDSGFQKWHDYPCEERFTFVCEHKA</sequence>
<keyword evidence="3" id="KW-0430">Lectin</keyword>
<evidence type="ECO:0000259" key="5">
    <source>
        <dbReference type="PROSITE" id="PS50041"/>
    </source>
</evidence>
<dbReference type="FunFam" id="3.10.100.10:FF:000015">
    <property type="entry name" value="C-type lectin Cal"/>
    <property type="match status" value="1"/>
</dbReference>
<dbReference type="InterPro" id="IPR018378">
    <property type="entry name" value="C-type_lectin_CS"/>
</dbReference>
<dbReference type="SUPFAM" id="SSF56436">
    <property type="entry name" value="C-type lectin-like"/>
    <property type="match status" value="1"/>
</dbReference>
<dbReference type="Gene3D" id="3.10.100.10">
    <property type="entry name" value="Mannose-Binding Protein A, subunit A"/>
    <property type="match status" value="1"/>
</dbReference>
<dbReference type="InterPro" id="IPR001304">
    <property type="entry name" value="C-type_lectin-like"/>
</dbReference>
<dbReference type="InterPro" id="IPR016187">
    <property type="entry name" value="CTDL_fold"/>
</dbReference>
<dbReference type="Pfam" id="PF00059">
    <property type="entry name" value="Lectin_C"/>
    <property type="match status" value="1"/>
</dbReference>
<comment type="subcellular location">
    <subcellularLocation>
        <location evidence="1">Secreted</location>
    </subcellularLocation>
</comment>
<dbReference type="PANTHER" id="PTHR22803">
    <property type="entry name" value="MANNOSE, PHOSPHOLIPASE, LECTIN RECEPTOR RELATED"/>
    <property type="match status" value="1"/>
</dbReference>
<dbReference type="Proteomes" id="UP000827986">
    <property type="component" value="Unassembled WGS sequence"/>
</dbReference>
<protein>
    <recommendedName>
        <fullName evidence="5">C-type lectin domain-containing protein</fullName>
    </recommendedName>
</protein>
<keyword evidence="4" id="KW-1015">Disulfide bond</keyword>
<dbReference type="InterPro" id="IPR016186">
    <property type="entry name" value="C-type_lectin-like/link_sf"/>
</dbReference>
<evidence type="ECO:0000256" key="3">
    <source>
        <dbReference type="ARBA" id="ARBA00022734"/>
    </source>
</evidence>
<dbReference type="InterPro" id="IPR050111">
    <property type="entry name" value="C-type_lectin/snaclec_domain"/>
</dbReference>